<keyword evidence="3" id="KW-1185">Reference proteome</keyword>
<organism evidence="2 3">
    <name type="scientific">Halothiobacillus diazotrophicus</name>
    <dbReference type="NCBI Taxonomy" id="1860122"/>
    <lineage>
        <taxon>Bacteria</taxon>
        <taxon>Pseudomonadati</taxon>
        <taxon>Pseudomonadota</taxon>
        <taxon>Gammaproteobacteria</taxon>
        <taxon>Chromatiales</taxon>
        <taxon>Halothiobacillaceae</taxon>
        <taxon>Halothiobacillus</taxon>
    </lineage>
</organism>
<protein>
    <recommendedName>
        <fullName evidence="4">Peptidase</fullName>
    </recommendedName>
</protein>
<sequence length="358" mass="38728">MPKQVLPIHIFKAGRQITAAGEVIQFTEGDLAASAKAYDPKRHEAPFVIGHPKTDDPAKGWVHALSHTDRGLFALPDRIDPAFAEQVNRRDYGKVSAKFYRPDSPRNPVPGVWYLRHVGLLGAEPPAVKGLDDPAFSEVEDDCVLFTEGLDLPNDAMPAEVAMTDVVPADHSTPTDPAALNPAAPSPTQADPNPEETAVTPQEADRLKSENATLTQRLADMEAAQQKEAADRRHADNVAFAETLSQEGRIKADHVPLMAAVLDTVQAPDAEGHSVAFGEGDDAQPMHKVLRVFLSALPTAVEFGEVATKDRAAPDAEDDSVQYAEGTDPGRIEADKKIRAYMKTHNVDYRTAAQAVMK</sequence>
<proteinExistence type="predicted"/>
<evidence type="ECO:0000313" key="2">
    <source>
        <dbReference type="EMBL" id="ANJ66052.1"/>
    </source>
</evidence>
<reference evidence="2 3" key="1">
    <citation type="submission" date="2016-06" db="EMBL/GenBank/DDBJ databases">
        <title>Insight into the functional genes involving in sulfur oxidation in Pearl River water.</title>
        <authorList>
            <person name="Luo J."/>
            <person name="Tan X."/>
            <person name="Lin W."/>
        </authorList>
    </citation>
    <scope>NUCLEOTIDE SEQUENCE [LARGE SCALE GENOMIC DNA]</scope>
    <source>
        <strain evidence="2 3">LS2</strain>
    </source>
</reference>
<feature type="region of interest" description="Disordered" evidence="1">
    <location>
        <begin position="168"/>
        <end position="208"/>
    </location>
</feature>
<dbReference type="RefSeq" id="WP_066097665.1">
    <property type="nucleotide sequence ID" value="NZ_CP016027.1"/>
</dbReference>
<evidence type="ECO:0000256" key="1">
    <source>
        <dbReference type="SAM" id="MobiDB-lite"/>
    </source>
</evidence>
<dbReference type="STRING" id="1860122.A9404_00460"/>
<name>A0A191ZDW1_9GAMM</name>
<dbReference type="AlphaFoldDB" id="A0A191ZDW1"/>
<dbReference type="Proteomes" id="UP000078596">
    <property type="component" value="Chromosome"/>
</dbReference>
<accession>A0A191ZDW1</accession>
<feature type="region of interest" description="Disordered" evidence="1">
    <location>
        <begin position="310"/>
        <end position="329"/>
    </location>
</feature>
<dbReference type="KEGG" id="haz:A9404_00460"/>
<dbReference type="EMBL" id="CP016027">
    <property type="protein sequence ID" value="ANJ66052.1"/>
    <property type="molecule type" value="Genomic_DNA"/>
</dbReference>
<dbReference type="OrthoDB" id="9816412at2"/>
<evidence type="ECO:0000313" key="3">
    <source>
        <dbReference type="Proteomes" id="UP000078596"/>
    </source>
</evidence>
<evidence type="ECO:0008006" key="4">
    <source>
        <dbReference type="Google" id="ProtNLM"/>
    </source>
</evidence>
<gene>
    <name evidence="2" type="ORF">A9404_00460</name>
</gene>